<comment type="subcellular location">
    <subcellularLocation>
        <location evidence="1">Membrane</location>
        <topology evidence="1">Multi-pass membrane protein</topology>
    </subcellularLocation>
</comment>
<reference evidence="12" key="1">
    <citation type="submission" date="2023-06" db="EMBL/GenBank/DDBJ databases">
        <title>Genome-scale phylogeny and comparative genomics of the fungal order Sordariales.</title>
        <authorList>
            <consortium name="Lawrence Berkeley National Laboratory"/>
            <person name="Hensen N."/>
            <person name="Bonometti L."/>
            <person name="Westerberg I."/>
            <person name="Brannstrom I.O."/>
            <person name="Guillou S."/>
            <person name="Cros-Aarteil S."/>
            <person name="Calhoun S."/>
            <person name="Haridas S."/>
            <person name="Kuo A."/>
            <person name="Mondo S."/>
            <person name="Pangilinan J."/>
            <person name="Riley R."/>
            <person name="Labutti K."/>
            <person name="Andreopoulos B."/>
            <person name="Lipzen A."/>
            <person name="Chen C."/>
            <person name="Yanf M."/>
            <person name="Daum C."/>
            <person name="Ng V."/>
            <person name="Clum A."/>
            <person name="Steindorff A."/>
            <person name="Ohm R."/>
            <person name="Martin F."/>
            <person name="Silar P."/>
            <person name="Natvig D."/>
            <person name="Lalanne C."/>
            <person name="Gautier V."/>
            <person name="Ament-Velasquez S.L."/>
            <person name="Kruys A."/>
            <person name="Hutchinson M.I."/>
            <person name="Powell A.J."/>
            <person name="Barry K."/>
            <person name="Miller A.N."/>
            <person name="Grigoriev I.V."/>
            <person name="Debuchy R."/>
            <person name="Gladieux P."/>
            <person name="Thoren M.H."/>
            <person name="Johannesson H."/>
        </authorList>
    </citation>
    <scope>NUCLEOTIDE SEQUENCE</scope>
    <source>
        <strain evidence="12">CBS 307.81</strain>
    </source>
</reference>
<dbReference type="SUPFAM" id="SSF103506">
    <property type="entry name" value="Mitochondrial carrier"/>
    <property type="match status" value="1"/>
</dbReference>
<dbReference type="PROSITE" id="PS50920">
    <property type="entry name" value="SOLCAR"/>
    <property type="match status" value="3"/>
</dbReference>
<evidence type="ECO:0000256" key="10">
    <source>
        <dbReference type="RuleBase" id="RU000488"/>
    </source>
</evidence>
<keyword evidence="5" id="KW-0677">Repeat</keyword>
<feature type="transmembrane region" description="Helical" evidence="11">
    <location>
        <begin position="312"/>
        <end position="334"/>
    </location>
</feature>
<evidence type="ECO:0000256" key="1">
    <source>
        <dbReference type="ARBA" id="ARBA00004141"/>
    </source>
</evidence>
<dbReference type="GO" id="GO:0016020">
    <property type="term" value="C:membrane"/>
    <property type="evidence" value="ECO:0007669"/>
    <property type="project" value="UniProtKB-SubCell"/>
</dbReference>
<dbReference type="Gene3D" id="1.50.40.10">
    <property type="entry name" value="Mitochondrial carrier domain"/>
    <property type="match status" value="1"/>
</dbReference>
<sequence>MPRASKLLPSLGHASSGAAGTVISTLLTYPLDLVNTRLKVQRQLRLDSSLSEEECYRSIFDAFFKIYRTEGGLSAFFAGLSTDILKSAADSFLFFLFYTWFRARRLVGRHPDLPYLRVIEELAVGAAAGACAKLFTTPVSNVVTKRQTASLLDRSPSSSPTRRPAQKGFWEVVREIQAEKGGVLGLWAGYSASLVLTLNPSLTFFLQAILKRLLVDRKKWDDPGSGITFLLAAMSKVGATAVTYPFQIGKARLQMGHKSSKGEGEKEKRGGIFTTVARIRREEGVRALYDGIGGELLKGFFNHGTTMLTKDVVHGVIIKLYWIVAGFLVQWPALRRILVQRMRKRNEKGGWQLVGRGVLADLVKGGRIGASMMQT</sequence>
<accession>A0AA40DH34</accession>
<keyword evidence="4 9" id="KW-0812">Transmembrane</keyword>
<keyword evidence="7 11" id="KW-1133">Transmembrane helix</keyword>
<protein>
    <submittedName>
        <fullName evidence="12">Mitochondrial carrier domain-containing protein</fullName>
    </submittedName>
</protein>
<evidence type="ECO:0000256" key="7">
    <source>
        <dbReference type="ARBA" id="ARBA00022989"/>
    </source>
</evidence>
<feature type="repeat" description="Solcar" evidence="9">
    <location>
        <begin position="8"/>
        <end position="104"/>
    </location>
</feature>
<keyword evidence="3 10" id="KW-0813">Transport</keyword>
<comment type="similarity">
    <text evidence="2 10">Belongs to the mitochondrial carrier (TC 2.A.29) family.</text>
</comment>
<feature type="repeat" description="Solcar" evidence="9">
    <location>
        <begin position="227"/>
        <end position="316"/>
    </location>
</feature>
<proteinExistence type="inferred from homology"/>
<evidence type="ECO:0000313" key="13">
    <source>
        <dbReference type="Proteomes" id="UP001174997"/>
    </source>
</evidence>
<dbReference type="InterPro" id="IPR052217">
    <property type="entry name" value="Mito/Peroxisomal_Carrier"/>
</dbReference>
<keyword evidence="13" id="KW-1185">Reference proteome</keyword>
<feature type="transmembrane region" description="Helical" evidence="11">
    <location>
        <begin position="184"/>
        <end position="206"/>
    </location>
</feature>
<gene>
    <name evidence="12" type="ORF">QBC41DRAFT_361165</name>
</gene>
<evidence type="ECO:0000256" key="2">
    <source>
        <dbReference type="ARBA" id="ARBA00006375"/>
    </source>
</evidence>
<dbReference type="AlphaFoldDB" id="A0AA40DH34"/>
<organism evidence="12 13">
    <name type="scientific">Cercophora samala</name>
    <dbReference type="NCBI Taxonomy" id="330535"/>
    <lineage>
        <taxon>Eukaryota</taxon>
        <taxon>Fungi</taxon>
        <taxon>Dikarya</taxon>
        <taxon>Ascomycota</taxon>
        <taxon>Pezizomycotina</taxon>
        <taxon>Sordariomycetes</taxon>
        <taxon>Sordariomycetidae</taxon>
        <taxon>Sordariales</taxon>
        <taxon>Lasiosphaeriaceae</taxon>
        <taxon>Cercophora</taxon>
    </lineage>
</organism>
<keyword evidence="6" id="KW-0999">Mitochondrion inner membrane</keyword>
<dbReference type="GO" id="GO:0015217">
    <property type="term" value="F:ADP transmembrane transporter activity"/>
    <property type="evidence" value="ECO:0007669"/>
    <property type="project" value="TreeGrafter"/>
</dbReference>
<comment type="caution">
    <text evidence="12">The sequence shown here is derived from an EMBL/GenBank/DDBJ whole genome shotgun (WGS) entry which is preliminary data.</text>
</comment>
<dbReference type="PANTHER" id="PTHR45939:SF2">
    <property type="entry name" value="CARRIER PROTEIN, PUTATIVE (AFU_ORTHOLOGUE AFUA_2G13870)-RELATED"/>
    <property type="match status" value="1"/>
</dbReference>
<evidence type="ECO:0000256" key="3">
    <source>
        <dbReference type="ARBA" id="ARBA00022448"/>
    </source>
</evidence>
<evidence type="ECO:0000313" key="12">
    <source>
        <dbReference type="EMBL" id="KAK0674250.1"/>
    </source>
</evidence>
<dbReference type="PANTHER" id="PTHR45939">
    <property type="entry name" value="PEROXISOMAL MEMBRANE PROTEIN PMP34-RELATED"/>
    <property type="match status" value="1"/>
</dbReference>
<feature type="repeat" description="Solcar" evidence="9">
    <location>
        <begin position="116"/>
        <end position="213"/>
    </location>
</feature>
<keyword evidence="8 9" id="KW-0472">Membrane</keyword>
<evidence type="ECO:0000256" key="9">
    <source>
        <dbReference type="PROSITE-ProRule" id="PRU00282"/>
    </source>
</evidence>
<evidence type="ECO:0000256" key="8">
    <source>
        <dbReference type="ARBA" id="ARBA00023136"/>
    </source>
</evidence>
<dbReference type="Pfam" id="PF00153">
    <property type="entry name" value="Mito_carr"/>
    <property type="match status" value="3"/>
</dbReference>
<dbReference type="EMBL" id="JAULSY010000002">
    <property type="protein sequence ID" value="KAK0674250.1"/>
    <property type="molecule type" value="Genomic_DNA"/>
</dbReference>
<evidence type="ECO:0000256" key="11">
    <source>
        <dbReference type="SAM" id="Phobius"/>
    </source>
</evidence>
<name>A0AA40DH34_9PEZI</name>
<evidence type="ECO:0000256" key="5">
    <source>
        <dbReference type="ARBA" id="ARBA00022737"/>
    </source>
</evidence>
<dbReference type="InterPro" id="IPR018108">
    <property type="entry name" value="MCP_transmembrane"/>
</dbReference>
<evidence type="ECO:0000256" key="6">
    <source>
        <dbReference type="ARBA" id="ARBA00022792"/>
    </source>
</evidence>
<keyword evidence="6" id="KW-0496">Mitochondrion</keyword>
<dbReference type="Proteomes" id="UP001174997">
    <property type="component" value="Unassembled WGS sequence"/>
</dbReference>
<evidence type="ECO:0000256" key="4">
    <source>
        <dbReference type="ARBA" id="ARBA00022692"/>
    </source>
</evidence>
<dbReference type="InterPro" id="IPR023395">
    <property type="entry name" value="MCP_dom_sf"/>
</dbReference>
<feature type="transmembrane region" description="Helical" evidence="11">
    <location>
        <begin position="227"/>
        <end position="246"/>
    </location>
</feature>